<evidence type="ECO:0000256" key="3">
    <source>
        <dbReference type="SAM" id="SignalP"/>
    </source>
</evidence>
<feature type="region of interest" description="Disordered" evidence="1">
    <location>
        <begin position="441"/>
        <end position="488"/>
    </location>
</feature>
<protein>
    <submittedName>
        <fullName evidence="5">Transmembrane protein 145</fullName>
    </submittedName>
</protein>
<gene>
    <name evidence="5" type="ORF">KP79_PYT23053</name>
</gene>
<dbReference type="Pfam" id="PF21892">
    <property type="entry name" value="TMEM145_N"/>
    <property type="match status" value="1"/>
</dbReference>
<sequence length="563" mass="61926">MAAPYGFGLAVLVCWGVLTAVSGDNSCVSKGQLYTRLPWYGYLVQKTFHPNNAKIEYQISYPVSEGTANLLIYYDDQVRKLKDEMSCIEREKILPVKNNQIIPLNETGRCTVWRDSGEPLYVCVGERVFNSSFPRTWYFAVSKCSMNGSQSLNMNYYFNVTGYYGACEVDPLSKTIIPARVEVEPDVSVIVALGVVCGVTTIVAIVFIILFFLGRRRRKNKKGGSVTSSQATMTQDIFYVNPSLSDREHSDSQYSHSQSSGSENYYEVIPDRRSYESINTQLALQGHNIRGLNLNAAHLKDQRNSNIPAYILEDYPPPPYQPPRGLHNIHATMPSGVHHRQSSANAILQGGISHYASRAGTLSVPNSHMTSGGRPSIQQLAASGMHPMYRQHRPVQPTQTEADVDTHTAQKQLVSAGVNRVNGTPVHSDIIQQALNRQPLVHATSQASPVQSSPQSRTSDVPMTSDSATQPMTSFPSGVPSSSTQTTPIQNSNFVRQLTNSGAKSNQQNIQLQTYGQSKHQPQGSGSANGNIPNGGRTPQYPNSNVAKLLHDAYRIQQFETTA</sequence>
<keyword evidence="3" id="KW-0732">Signal</keyword>
<comment type="caution">
    <text evidence="5">The sequence shown here is derived from an EMBL/GenBank/DDBJ whole genome shotgun (WGS) entry which is preliminary data.</text>
</comment>
<organism evidence="5 6">
    <name type="scientific">Mizuhopecten yessoensis</name>
    <name type="common">Japanese scallop</name>
    <name type="synonym">Patinopecten yessoensis</name>
    <dbReference type="NCBI Taxonomy" id="6573"/>
    <lineage>
        <taxon>Eukaryota</taxon>
        <taxon>Metazoa</taxon>
        <taxon>Spiralia</taxon>
        <taxon>Lophotrochozoa</taxon>
        <taxon>Mollusca</taxon>
        <taxon>Bivalvia</taxon>
        <taxon>Autobranchia</taxon>
        <taxon>Pteriomorphia</taxon>
        <taxon>Pectinida</taxon>
        <taxon>Pectinoidea</taxon>
        <taxon>Pectinidae</taxon>
        <taxon>Mizuhopecten</taxon>
    </lineage>
</organism>
<evidence type="ECO:0000313" key="5">
    <source>
        <dbReference type="EMBL" id="OWF40102.1"/>
    </source>
</evidence>
<dbReference type="OrthoDB" id="6124418at2759"/>
<proteinExistence type="predicted"/>
<feature type="compositionally biased region" description="Polar residues" evidence="1">
    <location>
        <begin position="457"/>
        <end position="488"/>
    </location>
</feature>
<feature type="region of interest" description="Disordered" evidence="1">
    <location>
        <begin position="514"/>
        <end position="544"/>
    </location>
</feature>
<feature type="transmembrane region" description="Helical" evidence="2">
    <location>
        <begin position="189"/>
        <end position="213"/>
    </location>
</feature>
<name>A0A210PUG9_MIZYE</name>
<evidence type="ECO:0000256" key="1">
    <source>
        <dbReference type="SAM" id="MobiDB-lite"/>
    </source>
</evidence>
<evidence type="ECO:0000313" key="6">
    <source>
        <dbReference type="Proteomes" id="UP000242188"/>
    </source>
</evidence>
<accession>A0A210PUG9</accession>
<keyword evidence="2" id="KW-1133">Transmembrane helix</keyword>
<keyword evidence="2 5" id="KW-0812">Transmembrane</keyword>
<evidence type="ECO:0000259" key="4">
    <source>
        <dbReference type="Pfam" id="PF21892"/>
    </source>
</evidence>
<feature type="domain" description="GPR180-like N-terminal" evidence="4">
    <location>
        <begin position="30"/>
        <end position="156"/>
    </location>
</feature>
<feature type="signal peptide" evidence="3">
    <location>
        <begin position="1"/>
        <end position="23"/>
    </location>
</feature>
<dbReference type="CDD" id="cd12087">
    <property type="entry name" value="TM_EGFR-like"/>
    <property type="match status" value="1"/>
</dbReference>
<feature type="compositionally biased region" description="Polar residues" evidence="1">
    <location>
        <begin position="514"/>
        <end position="532"/>
    </location>
</feature>
<feature type="chain" id="PRO_5012623036" evidence="3">
    <location>
        <begin position="24"/>
        <end position="563"/>
    </location>
</feature>
<feature type="compositionally biased region" description="Low complexity" evidence="1">
    <location>
        <begin position="445"/>
        <end position="456"/>
    </location>
</feature>
<dbReference type="Proteomes" id="UP000242188">
    <property type="component" value="Unassembled WGS sequence"/>
</dbReference>
<keyword evidence="6" id="KW-1185">Reference proteome</keyword>
<dbReference type="STRING" id="6573.A0A210PUG9"/>
<dbReference type="AlphaFoldDB" id="A0A210PUG9"/>
<keyword evidence="2" id="KW-0472">Membrane</keyword>
<dbReference type="InterPro" id="IPR053880">
    <property type="entry name" value="GPR180-like_N"/>
</dbReference>
<evidence type="ECO:0000256" key="2">
    <source>
        <dbReference type="SAM" id="Phobius"/>
    </source>
</evidence>
<reference evidence="5 6" key="1">
    <citation type="journal article" date="2017" name="Nat. Ecol. Evol.">
        <title>Scallop genome provides insights into evolution of bilaterian karyotype and development.</title>
        <authorList>
            <person name="Wang S."/>
            <person name="Zhang J."/>
            <person name="Jiao W."/>
            <person name="Li J."/>
            <person name="Xun X."/>
            <person name="Sun Y."/>
            <person name="Guo X."/>
            <person name="Huan P."/>
            <person name="Dong B."/>
            <person name="Zhang L."/>
            <person name="Hu X."/>
            <person name="Sun X."/>
            <person name="Wang J."/>
            <person name="Zhao C."/>
            <person name="Wang Y."/>
            <person name="Wang D."/>
            <person name="Huang X."/>
            <person name="Wang R."/>
            <person name="Lv J."/>
            <person name="Li Y."/>
            <person name="Zhang Z."/>
            <person name="Liu B."/>
            <person name="Lu W."/>
            <person name="Hui Y."/>
            <person name="Liang J."/>
            <person name="Zhou Z."/>
            <person name="Hou R."/>
            <person name="Li X."/>
            <person name="Liu Y."/>
            <person name="Li H."/>
            <person name="Ning X."/>
            <person name="Lin Y."/>
            <person name="Zhao L."/>
            <person name="Xing Q."/>
            <person name="Dou J."/>
            <person name="Li Y."/>
            <person name="Mao J."/>
            <person name="Guo H."/>
            <person name="Dou H."/>
            <person name="Li T."/>
            <person name="Mu C."/>
            <person name="Jiang W."/>
            <person name="Fu Q."/>
            <person name="Fu X."/>
            <person name="Miao Y."/>
            <person name="Liu J."/>
            <person name="Yu Q."/>
            <person name="Li R."/>
            <person name="Liao H."/>
            <person name="Li X."/>
            <person name="Kong Y."/>
            <person name="Jiang Z."/>
            <person name="Chourrout D."/>
            <person name="Li R."/>
            <person name="Bao Z."/>
        </authorList>
    </citation>
    <scope>NUCLEOTIDE SEQUENCE [LARGE SCALE GENOMIC DNA]</scope>
    <source>
        <strain evidence="5 6">PY_sf001</strain>
    </source>
</reference>
<dbReference type="EMBL" id="NEDP02005487">
    <property type="protein sequence ID" value="OWF40102.1"/>
    <property type="molecule type" value="Genomic_DNA"/>
</dbReference>